<feature type="transmembrane region" description="Helical" evidence="3">
    <location>
        <begin position="230"/>
        <end position="247"/>
    </location>
</feature>
<name>A0A7X9NQB4_9BIFI</name>
<feature type="active site" description="Proton donor/acceptor" evidence="2">
    <location>
        <position position="136"/>
    </location>
</feature>
<dbReference type="InterPro" id="IPR042002">
    <property type="entry name" value="Sortase_C"/>
</dbReference>
<sequence length="255" mass="27263">MNRRVAGIACILIALTGLTWLLAGYVTGGVSQTADAARYEQATAGDPSMRRLLRAAEQYNKTHPFDPKDGAGDAEYRRQLDKPDGIMATVDYPRLGIRLAVRHGTTPGVLSGGAGHLPGTSLPVGGKGTRTVITGHRGGTTPLFTRLGEARKGDVFHLTAAGRTLAYRVVSIRVIQPDDLDALKPVAGRDLATLLTCTPYGVNTRRLLVTGTRTPMPGWTSRPKDPAPALATYLLIVLWMAGIARLIPFGKRETT</sequence>
<dbReference type="CDD" id="cd05827">
    <property type="entry name" value="Sortase_C"/>
    <property type="match status" value="1"/>
</dbReference>
<feature type="active site" description="Acyl-thioester intermediate" evidence="2">
    <location>
        <position position="197"/>
    </location>
</feature>
<dbReference type="NCBIfam" id="NF033745">
    <property type="entry name" value="class_C_sortase"/>
    <property type="match status" value="1"/>
</dbReference>
<keyword evidence="3" id="KW-0472">Membrane</keyword>
<dbReference type="EMBL" id="JABAGI010000003">
    <property type="protein sequence ID" value="NME61870.1"/>
    <property type="molecule type" value="Genomic_DNA"/>
</dbReference>
<evidence type="ECO:0000313" key="4">
    <source>
        <dbReference type="EMBL" id="NME61870.1"/>
    </source>
</evidence>
<accession>A0A7X9NQB4</accession>
<dbReference type="RefSeq" id="WP_168983971.1">
    <property type="nucleotide sequence ID" value="NZ_JABAGI010000003.1"/>
</dbReference>
<proteinExistence type="predicted"/>
<evidence type="ECO:0000256" key="2">
    <source>
        <dbReference type="PIRSR" id="PIRSR605754-1"/>
    </source>
</evidence>
<evidence type="ECO:0000313" key="5">
    <source>
        <dbReference type="Proteomes" id="UP000588369"/>
    </source>
</evidence>
<keyword evidence="3" id="KW-1133">Transmembrane helix</keyword>
<dbReference type="Gene3D" id="2.40.260.10">
    <property type="entry name" value="Sortase"/>
    <property type="match status" value="1"/>
</dbReference>
<protein>
    <submittedName>
        <fullName evidence="4">Class C sortase</fullName>
    </submittedName>
</protein>
<gene>
    <name evidence="4" type="ORF">HF844_03500</name>
</gene>
<dbReference type="SUPFAM" id="SSF63817">
    <property type="entry name" value="Sortase"/>
    <property type="match status" value="1"/>
</dbReference>
<keyword evidence="1" id="KW-0378">Hydrolase</keyword>
<evidence type="ECO:0000256" key="3">
    <source>
        <dbReference type="SAM" id="Phobius"/>
    </source>
</evidence>
<dbReference type="Pfam" id="PF04203">
    <property type="entry name" value="Sortase"/>
    <property type="match status" value="1"/>
</dbReference>
<dbReference type="NCBIfam" id="TIGR01076">
    <property type="entry name" value="sortase_fam"/>
    <property type="match status" value="1"/>
</dbReference>
<dbReference type="AlphaFoldDB" id="A0A7X9NQB4"/>
<dbReference type="InterPro" id="IPR005754">
    <property type="entry name" value="Sortase"/>
</dbReference>
<comment type="caution">
    <text evidence="4">The sequence shown here is derived from an EMBL/GenBank/DDBJ whole genome shotgun (WGS) entry which is preliminary data.</text>
</comment>
<organism evidence="4 5">
    <name type="scientific">Bifidobacterium thermophilum</name>
    <dbReference type="NCBI Taxonomy" id="33905"/>
    <lineage>
        <taxon>Bacteria</taxon>
        <taxon>Bacillati</taxon>
        <taxon>Actinomycetota</taxon>
        <taxon>Actinomycetes</taxon>
        <taxon>Bifidobacteriales</taxon>
        <taxon>Bifidobacteriaceae</taxon>
        <taxon>Bifidobacterium</taxon>
    </lineage>
</organism>
<keyword evidence="3" id="KW-0812">Transmembrane</keyword>
<reference evidence="4 5" key="1">
    <citation type="submission" date="2020-04" db="EMBL/GenBank/DDBJ databases">
        <authorList>
            <person name="Hitch T.C.A."/>
            <person name="Wylensek D."/>
            <person name="Clavel T."/>
        </authorList>
    </citation>
    <scope>NUCLEOTIDE SEQUENCE [LARGE SCALE GENOMIC DNA]</scope>
    <source>
        <strain evidence="4 5">BSM-130-P53-3C</strain>
    </source>
</reference>
<dbReference type="GO" id="GO:0016787">
    <property type="term" value="F:hydrolase activity"/>
    <property type="evidence" value="ECO:0007669"/>
    <property type="project" value="UniProtKB-KW"/>
</dbReference>
<dbReference type="Proteomes" id="UP000588369">
    <property type="component" value="Unassembled WGS sequence"/>
</dbReference>
<evidence type="ECO:0000256" key="1">
    <source>
        <dbReference type="ARBA" id="ARBA00022801"/>
    </source>
</evidence>
<dbReference type="InterPro" id="IPR023365">
    <property type="entry name" value="Sortase_dom-sf"/>
</dbReference>